<dbReference type="InterPro" id="IPR008183">
    <property type="entry name" value="Aldose_1/G6P_1-epimerase"/>
</dbReference>
<feature type="binding site" evidence="12">
    <location>
        <begin position="189"/>
        <end position="191"/>
    </location>
    <ligand>
        <name>beta-D-galactose</name>
        <dbReference type="ChEBI" id="CHEBI:27667"/>
    </ligand>
</feature>
<evidence type="ECO:0000256" key="5">
    <source>
        <dbReference type="ARBA" id="ARBA00022490"/>
    </source>
</evidence>
<evidence type="ECO:0000256" key="4">
    <source>
        <dbReference type="ARBA" id="ARBA00011245"/>
    </source>
</evidence>
<evidence type="ECO:0000313" key="13">
    <source>
        <dbReference type="EMBL" id="KUK22485.1"/>
    </source>
</evidence>
<gene>
    <name evidence="13" type="ORF">XD57_1415</name>
</gene>
<dbReference type="PANTHER" id="PTHR10091:SF0">
    <property type="entry name" value="GALACTOSE MUTAROTASE"/>
    <property type="match status" value="1"/>
</dbReference>
<keyword evidence="6" id="KW-0597">Phosphoprotein</keyword>
<dbReference type="Proteomes" id="UP000058636">
    <property type="component" value="Unassembled WGS sequence"/>
</dbReference>
<dbReference type="UniPathway" id="UPA00242"/>
<dbReference type="GO" id="GO:0005737">
    <property type="term" value="C:cytoplasm"/>
    <property type="evidence" value="ECO:0007669"/>
    <property type="project" value="UniProtKB-SubCell"/>
</dbReference>
<dbReference type="SUPFAM" id="SSF74650">
    <property type="entry name" value="Galactose mutarotase-like"/>
    <property type="match status" value="1"/>
</dbReference>
<dbReference type="EMBL" id="LGFG01000151">
    <property type="protein sequence ID" value="KUK22485.1"/>
    <property type="molecule type" value="Genomic_DNA"/>
</dbReference>
<dbReference type="FunFam" id="2.70.98.10:FF:000003">
    <property type="entry name" value="Aldose 1-epimerase"/>
    <property type="match status" value="1"/>
</dbReference>
<comment type="catalytic activity">
    <reaction evidence="9">
        <text>alpha-D-glucose = beta-D-glucose</text>
        <dbReference type="Rhea" id="RHEA:10264"/>
        <dbReference type="ChEBI" id="CHEBI:15903"/>
        <dbReference type="ChEBI" id="CHEBI:17925"/>
        <dbReference type="EC" id="5.1.3.3"/>
    </reaction>
</comment>
<dbReference type="NCBIfam" id="NF008277">
    <property type="entry name" value="PRK11055.1"/>
    <property type="match status" value="1"/>
</dbReference>
<dbReference type="InterPro" id="IPR014718">
    <property type="entry name" value="GH-type_carb-bd"/>
</dbReference>
<dbReference type="CDD" id="cd09019">
    <property type="entry name" value="galactose_mutarotase_like"/>
    <property type="match status" value="1"/>
</dbReference>
<keyword evidence="5" id="KW-0963">Cytoplasm</keyword>
<evidence type="ECO:0000256" key="7">
    <source>
        <dbReference type="ARBA" id="ARBA00023235"/>
    </source>
</evidence>
<protein>
    <recommendedName>
        <fullName evidence="9">Aldose 1-epimerase</fullName>
        <ecNumber evidence="9">5.1.3.3</ecNumber>
    </recommendedName>
</protein>
<evidence type="ECO:0000256" key="10">
    <source>
        <dbReference type="PIRSR" id="PIRSR005096-1"/>
    </source>
</evidence>
<evidence type="ECO:0000256" key="6">
    <source>
        <dbReference type="ARBA" id="ARBA00022553"/>
    </source>
</evidence>
<dbReference type="GO" id="GO:0030246">
    <property type="term" value="F:carbohydrate binding"/>
    <property type="evidence" value="ECO:0007669"/>
    <property type="project" value="InterPro"/>
</dbReference>
<evidence type="ECO:0000256" key="3">
    <source>
        <dbReference type="ARBA" id="ARBA00006206"/>
    </source>
</evidence>
<dbReference type="InterPro" id="IPR047215">
    <property type="entry name" value="Galactose_mutarotase-like"/>
</dbReference>
<dbReference type="EC" id="5.1.3.3" evidence="9"/>
<name>A0A101EQ19_9THEM</name>
<comment type="similarity">
    <text evidence="3 9">Belongs to the aldose epimerase family.</text>
</comment>
<evidence type="ECO:0000313" key="14">
    <source>
        <dbReference type="Proteomes" id="UP000058636"/>
    </source>
</evidence>
<evidence type="ECO:0000256" key="2">
    <source>
        <dbReference type="ARBA" id="ARBA00005028"/>
    </source>
</evidence>
<dbReference type="AlphaFoldDB" id="A0A101EQ19"/>
<accession>A0A101EQ19</accession>
<sequence>MEYLMSHIEKEFFGATSEGIPVYQYTLINKNGMMAKIITYGAIVRELWVPDSSGTLSDVVLGFDTLQEYEAKNSNFFFGAIVGRYANRIAGGRFEIDGVTYQLALNDGDRPNALHGGVKGFYTRVFKAVPMKTPTGPSLVLKYLSHDGEEGYPGNLDLTVIYTLTNENELKVEYRATTDKPTVVNLTQHSYFNLAGDGSILDHELMINADNYTPVDDNLIPTGEIAPVEGTPFDLRSFKVLRDAIEPLKSTTTKGFDINYVLNGEDGKLKLAAVLRDKRSRRRMEVYTTEPGLQLYTGNFLDVKGKCGTYYGPYSGLCLEAQHFPDSPNHANFPSTILRPGEEYRQVTVYRFVVNGCKEKKN</sequence>
<dbReference type="Gene3D" id="2.70.98.10">
    <property type="match status" value="1"/>
</dbReference>
<comment type="subcellular location">
    <subcellularLocation>
        <location evidence="1">Cytoplasm</location>
    </subcellularLocation>
</comment>
<evidence type="ECO:0000256" key="8">
    <source>
        <dbReference type="ARBA" id="ARBA00023277"/>
    </source>
</evidence>
<feature type="binding site" evidence="11">
    <location>
        <position position="257"/>
    </location>
    <ligand>
        <name>beta-D-galactose</name>
        <dbReference type="ChEBI" id="CHEBI:27667"/>
    </ligand>
</feature>
<proteinExistence type="inferred from homology"/>
<dbReference type="GO" id="GO:0033499">
    <property type="term" value="P:galactose catabolic process via UDP-galactose, Leloir pathway"/>
    <property type="evidence" value="ECO:0007669"/>
    <property type="project" value="TreeGrafter"/>
</dbReference>
<dbReference type="Pfam" id="PF01263">
    <property type="entry name" value="Aldose_epim"/>
    <property type="match status" value="1"/>
</dbReference>
<dbReference type="InterPro" id="IPR011013">
    <property type="entry name" value="Gal_mutarotase_sf_dom"/>
</dbReference>
<dbReference type="GO" id="GO:0006006">
    <property type="term" value="P:glucose metabolic process"/>
    <property type="evidence" value="ECO:0007669"/>
    <property type="project" value="TreeGrafter"/>
</dbReference>
<comment type="caution">
    <text evidence="13">The sequence shown here is derived from an EMBL/GenBank/DDBJ whole genome shotgun (WGS) entry which is preliminary data.</text>
</comment>
<keyword evidence="7 9" id="KW-0413">Isomerase</keyword>
<organism evidence="13 14">
    <name type="scientific">Thermotoga petrophila</name>
    <dbReference type="NCBI Taxonomy" id="93929"/>
    <lineage>
        <taxon>Bacteria</taxon>
        <taxon>Thermotogati</taxon>
        <taxon>Thermotogota</taxon>
        <taxon>Thermotogae</taxon>
        <taxon>Thermotogales</taxon>
        <taxon>Thermotogaceae</taxon>
        <taxon>Thermotoga</taxon>
    </lineage>
</organism>
<dbReference type="GO" id="GO:0004034">
    <property type="term" value="F:aldose 1-epimerase activity"/>
    <property type="evidence" value="ECO:0007669"/>
    <property type="project" value="UniProtKB-EC"/>
</dbReference>
<feature type="active site" description="Proton donor" evidence="10">
    <location>
        <position position="189"/>
    </location>
</feature>
<feature type="binding site" evidence="12">
    <location>
        <begin position="87"/>
        <end position="88"/>
    </location>
    <ligand>
        <name>beta-D-galactose</name>
        <dbReference type="ChEBI" id="CHEBI:27667"/>
    </ligand>
</feature>
<feature type="active site" description="Proton acceptor" evidence="10">
    <location>
        <position position="320"/>
    </location>
</feature>
<dbReference type="PIRSF" id="PIRSF005096">
    <property type="entry name" value="GALM"/>
    <property type="match status" value="1"/>
</dbReference>
<evidence type="ECO:0000256" key="11">
    <source>
        <dbReference type="PIRSR" id="PIRSR005096-2"/>
    </source>
</evidence>
<evidence type="ECO:0000256" key="1">
    <source>
        <dbReference type="ARBA" id="ARBA00004496"/>
    </source>
</evidence>
<reference evidence="13 14" key="1">
    <citation type="journal article" date="2015" name="MBio">
        <title>Genome-Resolved Metagenomic Analysis Reveals Roles for Candidate Phyla and Other Microbial Community Members in Biogeochemical Transformations in Oil Reservoirs.</title>
        <authorList>
            <person name="Hu P."/>
            <person name="Tom L."/>
            <person name="Singh A."/>
            <person name="Thomas B.C."/>
            <person name="Baker B.J."/>
            <person name="Piceno Y.M."/>
            <person name="Andersen G.L."/>
            <person name="Banfield J.F."/>
        </authorList>
    </citation>
    <scope>NUCLEOTIDE SEQUENCE [LARGE SCALE GENOMIC DNA]</scope>
    <source>
        <strain evidence="13">46_26</strain>
    </source>
</reference>
<evidence type="ECO:0000256" key="12">
    <source>
        <dbReference type="PIRSR" id="PIRSR005096-3"/>
    </source>
</evidence>
<evidence type="ECO:0000256" key="9">
    <source>
        <dbReference type="PIRNR" id="PIRNR005096"/>
    </source>
</evidence>
<dbReference type="InterPro" id="IPR015443">
    <property type="entry name" value="Aldose_1-epimerase"/>
</dbReference>
<keyword evidence="8 9" id="KW-0119">Carbohydrate metabolism</keyword>
<comment type="pathway">
    <text evidence="2 9">Carbohydrate metabolism; hexose metabolism.</text>
</comment>
<dbReference type="PANTHER" id="PTHR10091">
    <property type="entry name" value="ALDOSE-1-EPIMERASE"/>
    <property type="match status" value="1"/>
</dbReference>
<dbReference type="PATRIC" id="fig|93930.3.peg.460"/>
<comment type="subunit">
    <text evidence="4">Monomer.</text>
</comment>